<dbReference type="CDD" id="cd05332">
    <property type="entry name" value="11beta-HSD1_like_SDR_c"/>
    <property type="match status" value="1"/>
</dbReference>
<dbReference type="PROSITE" id="PS00061">
    <property type="entry name" value="ADH_SHORT"/>
    <property type="match status" value="1"/>
</dbReference>
<evidence type="ECO:0000313" key="6">
    <source>
        <dbReference type="EMBL" id="KAK7582653.1"/>
    </source>
</evidence>
<reference evidence="6 7" key="1">
    <citation type="submission" date="2024-03" db="EMBL/GenBank/DDBJ databases">
        <title>Adaptation during the transition from Ophiocordyceps entomopathogen to insect associate is accompanied by gene loss and intensified selection.</title>
        <authorList>
            <person name="Ward C.M."/>
            <person name="Onetto C.A."/>
            <person name="Borneman A.R."/>
        </authorList>
    </citation>
    <scope>NUCLEOTIDE SEQUENCE [LARGE SCALE GENOMIC DNA]</scope>
    <source>
        <strain evidence="6">AWRI1</strain>
        <tissue evidence="6">Single Adult Female</tissue>
    </source>
</reference>
<dbReference type="PANTHER" id="PTHR44196">
    <property type="entry name" value="DEHYDROGENASE/REDUCTASE SDR FAMILY MEMBER 7B"/>
    <property type="match status" value="1"/>
</dbReference>
<comment type="caution">
    <text evidence="6">The sequence shown here is derived from an EMBL/GenBank/DDBJ whole genome shotgun (WGS) entry which is preliminary data.</text>
</comment>
<evidence type="ECO:0000256" key="1">
    <source>
        <dbReference type="ARBA" id="ARBA00006484"/>
    </source>
</evidence>
<name>A0AAN9Y344_9HEMI</name>
<dbReference type="InterPro" id="IPR036291">
    <property type="entry name" value="NAD(P)-bd_dom_sf"/>
</dbReference>
<dbReference type="InterPro" id="IPR002347">
    <property type="entry name" value="SDR_fam"/>
</dbReference>
<evidence type="ECO:0000256" key="3">
    <source>
        <dbReference type="ARBA" id="ARBA00037096"/>
    </source>
</evidence>
<dbReference type="Pfam" id="PF00106">
    <property type="entry name" value="adh_short"/>
    <property type="match status" value="1"/>
</dbReference>
<keyword evidence="5" id="KW-0812">Transmembrane</keyword>
<dbReference type="InterPro" id="IPR020904">
    <property type="entry name" value="Sc_DH/Rdtase_CS"/>
</dbReference>
<keyword evidence="7" id="KW-1185">Reference proteome</keyword>
<sequence>MEIDVQSLLKSTYFWWIGRFLVPSFITLFFYRLFFYKSKKSLQGKVVLITGASSGLGEALAHDFYAAGCRVILASRNEVSLQRVKNELAMKNFGKTNTFPAIVLPVDLTNISYLESFAMEAVSIYGHIDILINNAGLSYRGLIISTSTDVDYKVMLVNYLGQVALTKALLPSMIERSSGHIVFISSIQGKFAIPYRSAYTVSKHALQAFSDTLRAEVAEFNISVTTVSPGYIRTNLSINAVTGNGKRYGVLDDTTATGYSASYVADKVLWSVVQRKKELVIAPFHHRLVIYVRILWPWLYFFIMRFRARSSRILPEKRK</sequence>
<keyword evidence="5" id="KW-0472">Membrane</keyword>
<dbReference type="AlphaFoldDB" id="A0AAN9Y344"/>
<dbReference type="Proteomes" id="UP001367676">
    <property type="component" value="Unassembled WGS sequence"/>
</dbReference>
<gene>
    <name evidence="6" type="ORF">V9T40_014098</name>
</gene>
<evidence type="ECO:0000256" key="2">
    <source>
        <dbReference type="ARBA" id="ARBA00023002"/>
    </source>
</evidence>
<dbReference type="Gene3D" id="3.40.50.720">
    <property type="entry name" value="NAD(P)-binding Rossmann-like Domain"/>
    <property type="match status" value="1"/>
</dbReference>
<evidence type="ECO:0008006" key="8">
    <source>
        <dbReference type="Google" id="ProtNLM"/>
    </source>
</evidence>
<evidence type="ECO:0000313" key="7">
    <source>
        <dbReference type="Proteomes" id="UP001367676"/>
    </source>
</evidence>
<accession>A0AAN9Y344</accession>
<comment type="function">
    <text evidence="3">Putative oxidoreductase.</text>
</comment>
<keyword evidence="5" id="KW-1133">Transmembrane helix</keyword>
<protein>
    <recommendedName>
        <fullName evidence="8">Dehydrogenase/reductase SDR family protein 7-like</fullName>
    </recommendedName>
</protein>
<proteinExistence type="inferred from homology"/>
<dbReference type="SUPFAM" id="SSF51735">
    <property type="entry name" value="NAD(P)-binding Rossmann-fold domains"/>
    <property type="match status" value="1"/>
</dbReference>
<dbReference type="GO" id="GO:0016491">
    <property type="term" value="F:oxidoreductase activity"/>
    <property type="evidence" value="ECO:0007669"/>
    <property type="project" value="UniProtKB-KW"/>
</dbReference>
<keyword evidence="2" id="KW-0560">Oxidoreductase</keyword>
<dbReference type="PRINTS" id="PR00081">
    <property type="entry name" value="GDHRDH"/>
</dbReference>
<evidence type="ECO:0000256" key="5">
    <source>
        <dbReference type="SAM" id="Phobius"/>
    </source>
</evidence>
<dbReference type="PRINTS" id="PR00080">
    <property type="entry name" value="SDRFAMILY"/>
</dbReference>
<feature type="transmembrane region" description="Helical" evidence="5">
    <location>
        <begin position="13"/>
        <end position="34"/>
    </location>
</feature>
<dbReference type="PANTHER" id="PTHR44196:SF1">
    <property type="entry name" value="DEHYDROGENASE_REDUCTASE SDR FAMILY MEMBER 7B"/>
    <property type="match status" value="1"/>
</dbReference>
<dbReference type="GO" id="GO:0016020">
    <property type="term" value="C:membrane"/>
    <property type="evidence" value="ECO:0007669"/>
    <property type="project" value="TreeGrafter"/>
</dbReference>
<dbReference type="PIRSF" id="PIRSF000126">
    <property type="entry name" value="11-beta-HSD1"/>
    <property type="match status" value="1"/>
</dbReference>
<dbReference type="EMBL" id="JBBCAQ010000033">
    <property type="protein sequence ID" value="KAK7582653.1"/>
    <property type="molecule type" value="Genomic_DNA"/>
</dbReference>
<comment type="similarity">
    <text evidence="1 4">Belongs to the short-chain dehydrogenases/reductases (SDR) family.</text>
</comment>
<evidence type="ECO:0000256" key="4">
    <source>
        <dbReference type="RuleBase" id="RU000363"/>
    </source>
</evidence>
<organism evidence="6 7">
    <name type="scientific">Parthenolecanium corni</name>
    <dbReference type="NCBI Taxonomy" id="536013"/>
    <lineage>
        <taxon>Eukaryota</taxon>
        <taxon>Metazoa</taxon>
        <taxon>Ecdysozoa</taxon>
        <taxon>Arthropoda</taxon>
        <taxon>Hexapoda</taxon>
        <taxon>Insecta</taxon>
        <taxon>Pterygota</taxon>
        <taxon>Neoptera</taxon>
        <taxon>Paraneoptera</taxon>
        <taxon>Hemiptera</taxon>
        <taxon>Sternorrhyncha</taxon>
        <taxon>Coccoidea</taxon>
        <taxon>Coccidae</taxon>
        <taxon>Parthenolecanium</taxon>
    </lineage>
</organism>